<dbReference type="Proteomes" id="UP001631969">
    <property type="component" value="Unassembled WGS sequence"/>
</dbReference>
<name>A0ACC7P0S4_9BACL</name>
<sequence>MRAGKRVALLTAAVLAVVAGAGVFVAQSETGEASTVVAKVNGMGITAVEFRRELDNQRTPVIDYFLRTYQANVTEAFWDTSYGGENPEMMAKARAMEELVKRKVELELGSRHGLLSGTAYEDLLEQMDRENKRRGEAVKARQPVYGPVRLEETVFIPYYMSKLRNELKEKVAAADLGVSEEELLRLKALEKSPAPPETERVRFRKLAVSYRGAELMGDGAQANQQETLARLKQQLEQAAGESGETALSRGGADIRVTEEELNGETAGTYFKSQPVLYAVLAGGLQEGQASPVFDEGLQGQLVLVKVLERDKGDSGGGNGGKAPEAAVSLDSLYREYIGQLAAEAEVILSQGYDRIRMK</sequence>
<protein>
    <submittedName>
        <fullName evidence="1">Uncharacterized protein</fullName>
    </submittedName>
</protein>
<evidence type="ECO:0000313" key="2">
    <source>
        <dbReference type="Proteomes" id="UP001631969"/>
    </source>
</evidence>
<gene>
    <name evidence="1" type="ORF">ACI1P1_18340</name>
</gene>
<keyword evidence="2" id="KW-1185">Reference proteome</keyword>
<reference evidence="1" key="1">
    <citation type="submission" date="2024-12" db="EMBL/GenBank/DDBJ databases">
        <authorList>
            <person name="Wu N."/>
        </authorList>
    </citation>
    <scope>NUCLEOTIDE SEQUENCE</scope>
    <source>
        <strain evidence="1">P15</strain>
    </source>
</reference>
<evidence type="ECO:0000313" key="1">
    <source>
        <dbReference type="EMBL" id="MFM9330262.1"/>
    </source>
</evidence>
<comment type="caution">
    <text evidence="1">The sequence shown here is derived from an EMBL/GenBank/DDBJ whole genome shotgun (WGS) entry which is preliminary data.</text>
</comment>
<organism evidence="1 2">
    <name type="scientific">Paenibacillus mesotrionivorans</name>
    <dbReference type="NCBI Taxonomy" id="3160968"/>
    <lineage>
        <taxon>Bacteria</taxon>
        <taxon>Bacillati</taxon>
        <taxon>Bacillota</taxon>
        <taxon>Bacilli</taxon>
        <taxon>Bacillales</taxon>
        <taxon>Paenibacillaceae</taxon>
        <taxon>Paenibacillus</taxon>
    </lineage>
</organism>
<proteinExistence type="predicted"/>
<dbReference type="EMBL" id="JBJURJ010000012">
    <property type="protein sequence ID" value="MFM9330262.1"/>
    <property type="molecule type" value="Genomic_DNA"/>
</dbReference>
<accession>A0ACC7P0S4</accession>